<feature type="region of interest" description="Disordered" evidence="1">
    <location>
        <begin position="67"/>
        <end position="87"/>
    </location>
</feature>
<keyword evidence="3" id="KW-1185">Reference proteome</keyword>
<proteinExistence type="predicted"/>
<dbReference type="Proteomes" id="UP001353858">
    <property type="component" value="Unassembled WGS sequence"/>
</dbReference>
<name>A0AAN7SL57_9COLE</name>
<evidence type="ECO:0000313" key="3">
    <source>
        <dbReference type="Proteomes" id="UP001353858"/>
    </source>
</evidence>
<gene>
    <name evidence="2" type="ORF">RN001_001315</name>
</gene>
<evidence type="ECO:0000313" key="2">
    <source>
        <dbReference type="EMBL" id="KAK4885044.1"/>
    </source>
</evidence>
<reference evidence="3" key="1">
    <citation type="submission" date="2023-01" db="EMBL/GenBank/DDBJ databases">
        <title>Key to firefly adult light organ development and bioluminescence: homeobox transcription factors regulate luciferase expression and transportation to peroxisome.</title>
        <authorList>
            <person name="Fu X."/>
        </authorList>
    </citation>
    <scope>NUCLEOTIDE SEQUENCE [LARGE SCALE GENOMIC DNA]</scope>
</reference>
<comment type="caution">
    <text evidence="2">The sequence shown here is derived from an EMBL/GenBank/DDBJ whole genome shotgun (WGS) entry which is preliminary data.</text>
</comment>
<evidence type="ECO:0000256" key="1">
    <source>
        <dbReference type="SAM" id="MobiDB-lite"/>
    </source>
</evidence>
<dbReference type="AlphaFoldDB" id="A0AAN7SL57"/>
<dbReference type="EMBL" id="JARPUR010000001">
    <property type="protein sequence ID" value="KAK4885044.1"/>
    <property type="molecule type" value="Genomic_DNA"/>
</dbReference>
<organism evidence="2 3">
    <name type="scientific">Aquatica leii</name>
    <dbReference type="NCBI Taxonomy" id="1421715"/>
    <lineage>
        <taxon>Eukaryota</taxon>
        <taxon>Metazoa</taxon>
        <taxon>Ecdysozoa</taxon>
        <taxon>Arthropoda</taxon>
        <taxon>Hexapoda</taxon>
        <taxon>Insecta</taxon>
        <taxon>Pterygota</taxon>
        <taxon>Neoptera</taxon>
        <taxon>Endopterygota</taxon>
        <taxon>Coleoptera</taxon>
        <taxon>Polyphaga</taxon>
        <taxon>Elateriformia</taxon>
        <taxon>Elateroidea</taxon>
        <taxon>Lampyridae</taxon>
        <taxon>Luciolinae</taxon>
        <taxon>Aquatica</taxon>
    </lineage>
</organism>
<accession>A0AAN7SL57</accession>
<feature type="region of interest" description="Disordered" evidence="1">
    <location>
        <begin position="222"/>
        <end position="250"/>
    </location>
</feature>
<sequence>MSLLSHFKFIFSYALGDAISKEKRATDYASSSDNESLYQDQENEVSEVVPNFNYLLNEEIHNTDTAADSSLQSTQSNETDRTLTPSVQPLLNNDFLNNIESKFNRILEGQAAIQTALEMLTNKIKKIENKEYQENDISEDTEDNINSLPIQTIEDLDKLETNLKENHNYRTVMEMKLPLSSKELKAKLEAIVAEKDDIDAVYIPPPVNVVTVEEDLDDNVLVDSRPPNDTTDSFKIYQPHQSETSLHQWQ</sequence>
<feature type="compositionally biased region" description="Polar residues" evidence="1">
    <location>
        <begin position="227"/>
        <end position="250"/>
    </location>
</feature>
<protein>
    <submittedName>
        <fullName evidence="2">Uncharacterized protein</fullName>
    </submittedName>
</protein>